<feature type="signal peptide" evidence="1">
    <location>
        <begin position="1"/>
        <end position="33"/>
    </location>
</feature>
<keyword evidence="1" id="KW-0732">Signal</keyword>
<evidence type="ECO:0000313" key="3">
    <source>
        <dbReference type="Proteomes" id="UP000016568"/>
    </source>
</evidence>
<evidence type="ECO:0008006" key="4">
    <source>
        <dbReference type="Google" id="ProtNLM"/>
    </source>
</evidence>
<sequence length="371" mass="38552">MFSKHSIRSDLRNNTLRILSIALAASFAMPALAAPKPAEVKIFGDWAVACDNGQTCEMTALAHGDDVSDTGVDGFDSLADISVKRPGGPAGAVEVWIGFNGFMADNGVPDKSSLYTLAVDGRRIASGRYGESGITYKGAEAMQIAQALGGGHALTLTDATGKAVARNSLDGSSASMRYMDAQQARAGSVTALVAKGSKPASAVPAAAALPVLSIKGSVGTPAVPTAAEIEKMRKLSGCETDGDNRAPFTTAALNGGATLVLLSCGAGAYNSNEVPFVINGSGATRRIEYARFDVQGGWGEEDGRPSLVNSFWDEKALTLSSFVKGRGLGDCGGGESWVWDGAMFRLHNALGMSTCRGSMNWLTTWRANITR</sequence>
<evidence type="ECO:0000313" key="2">
    <source>
        <dbReference type="EMBL" id="GAD51005.1"/>
    </source>
</evidence>
<dbReference type="OrthoDB" id="330924at2"/>
<dbReference type="KEGG" id="ntd:EGO55_04590"/>
<proteinExistence type="predicted"/>
<dbReference type="EMBL" id="BASZ01000014">
    <property type="protein sequence ID" value="GAD51005.1"/>
    <property type="molecule type" value="Genomic_DNA"/>
</dbReference>
<evidence type="ECO:0000256" key="1">
    <source>
        <dbReference type="SAM" id="SignalP"/>
    </source>
</evidence>
<keyword evidence="3" id="KW-1185">Reference proteome</keyword>
<reference evidence="2 3" key="1">
    <citation type="submission" date="2013-09" db="EMBL/GenBank/DDBJ databases">
        <title>Whole genome shotgun sequence of Novosphingobium tardaugens NBRC 16725.</title>
        <authorList>
            <person name="Isaki S."/>
            <person name="Hosoyama A."/>
            <person name="Tsuchikane K."/>
            <person name="Katsumata H."/>
            <person name="Ando Y."/>
            <person name="Yamazaki S."/>
            <person name="Fujita N."/>
        </authorList>
    </citation>
    <scope>NUCLEOTIDE SEQUENCE [LARGE SCALE GENOMIC DNA]</scope>
    <source>
        <strain evidence="2 3">NBRC 16725</strain>
    </source>
</reference>
<gene>
    <name evidence="2" type="ORF">NT2_14_00090</name>
</gene>
<dbReference type="Pfam" id="PF06674">
    <property type="entry name" value="DUF1176"/>
    <property type="match status" value="1"/>
</dbReference>
<protein>
    <recommendedName>
        <fullName evidence="4">DUF1176 domain-containing protein</fullName>
    </recommendedName>
</protein>
<dbReference type="InterPro" id="IPR009560">
    <property type="entry name" value="DUF1176"/>
</dbReference>
<dbReference type="AlphaFoldDB" id="U2YPY4"/>
<organism evidence="2 3">
    <name type="scientific">Caenibius tardaugens NBRC 16725</name>
    <dbReference type="NCBI Taxonomy" id="1219035"/>
    <lineage>
        <taxon>Bacteria</taxon>
        <taxon>Pseudomonadati</taxon>
        <taxon>Pseudomonadota</taxon>
        <taxon>Alphaproteobacteria</taxon>
        <taxon>Sphingomonadales</taxon>
        <taxon>Erythrobacteraceae</taxon>
        <taxon>Caenibius</taxon>
    </lineage>
</organism>
<feature type="chain" id="PRO_5030177798" description="DUF1176 domain-containing protein" evidence="1">
    <location>
        <begin position="34"/>
        <end position="371"/>
    </location>
</feature>
<dbReference type="RefSeq" id="WP_021691823.1">
    <property type="nucleotide sequence ID" value="NZ_BASZ01000014.1"/>
</dbReference>
<comment type="caution">
    <text evidence="2">The sequence shown here is derived from an EMBL/GenBank/DDBJ whole genome shotgun (WGS) entry which is preliminary data.</text>
</comment>
<dbReference type="Proteomes" id="UP000016568">
    <property type="component" value="Unassembled WGS sequence"/>
</dbReference>
<accession>U2YPY4</accession>
<name>U2YPY4_9SPHN</name>
<dbReference type="eggNOG" id="COG5342">
    <property type="taxonomic scope" value="Bacteria"/>
</dbReference>